<dbReference type="CDD" id="cd06581">
    <property type="entry name" value="TM_PBP1_LivM_like"/>
    <property type="match status" value="1"/>
</dbReference>
<feature type="non-terminal residue" evidence="7">
    <location>
        <position position="1"/>
    </location>
</feature>
<evidence type="ECO:0000313" key="7">
    <source>
        <dbReference type="EMBL" id="SVD36906.1"/>
    </source>
</evidence>
<keyword evidence="4 6" id="KW-1133">Transmembrane helix</keyword>
<gene>
    <name evidence="7" type="ORF">METZ01_LOCUS389760</name>
</gene>
<comment type="subcellular location">
    <subcellularLocation>
        <location evidence="1">Cell membrane</location>
        <topology evidence="1">Multi-pass membrane protein</topology>
    </subcellularLocation>
</comment>
<feature type="non-terminal residue" evidence="7">
    <location>
        <position position="291"/>
    </location>
</feature>
<feature type="transmembrane region" description="Helical" evidence="6">
    <location>
        <begin position="189"/>
        <end position="212"/>
    </location>
</feature>
<evidence type="ECO:0000256" key="4">
    <source>
        <dbReference type="ARBA" id="ARBA00022989"/>
    </source>
</evidence>
<dbReference type="InterPro" id="IPR001851">
    <property type="entry name" value="ABC_transp_permease"/>
</dbReference>
<keyword evidence="3 6" id="KW-0812">Transmembrane</keyword>
<evidence type="ECO:0000256" key="5">
    <source>
        <dbReference type="ARBA" id="ARBA00023136"/>
    </source>
</evidence>
<evidence type="ECO:0000256" key="3">
    <source>
        <dbReference type="ARBA" id="ARBA00022692"/>
    </source>
</evidence>
<accession>A0A382URN6</accession>
<dbReference type="PANTHER" id="PTHR30482">
    <property type="entry name" value="HIGH-AFFINITY BRANCHED-CHAIN AMINO ACID TRANSPORT SYSTEM PERMEASE"/>
    <property type="match status" value="1"/>
</dbReference>
<protein>
    <recommendedName>
        <fullName evidence="8">Branched-chain amino acid ABC transporter permease</fullName>
    </recommendedName>
</protein>
<evidence type="ECO:0000256" key="2">
    <source>
        <dbReference type="ARBA" id="ARBA00022475"/>
    </source>
</evidence>
<name>A0A382URN6_9ZZZZ</name>
<dbReference type="Pfam" id="PF02653">
    <property type="entry name" value="BPD_transp_2"/>
    <property type="match status" value="1"/>
</dbReference>
<dbReference type="AlphaFoldDB" id="A0A382URN6"/>
<sequence>LGGLGLGVFIALFNTFLPRWTADHGWLRPFQENLTPSMPFVILFGVLVCWPAIRRERRVVDPLGGVDPPPPGLAASTRNRRLTLAIRVFSVAFLCVVGATILLRADVRWLFLVTQAVILAIIYLSITVVTGFAGQISLCQGAFAAVGAFTVFQLADRYDLSVLAAALVGAALAAVVGALLSLPVLRLGGVWLAIATLAFAFFFDAVMVKFSWIGGGGTSLFQGTRVPRPTIGPWDFADDRLFLVLAVVAFTVVSLLVIQLREGTTGRVLRALRGSEMAAESIGISPVRARV</sequence>
<evidence type="ECO:0000256" key="1">
    <source>
        <dbReference type="ARBA" id="ARBA00004651"/>
    </source>
</evidence>
<organism evidence="7">
    <name type="scientific">marine metagenome</name>
    <dbReference type="NCBI Taxonomy" id="408172"/>
    <lineage>
        <taxon>unclassified sequences</taxon>
        <taxon>metagenomes</taxon>
        <taxon>ecological metagenomes</taxon>
    </lineage>
</organism>
<dbReference type="GO" id="GO:0015658">
    <property type="term" value="F:branched-chain amino acid transmembrane transporter activity"/>
    <property type="evidence" value="ECO:0007669"/>
    <property type="project" value="InterPro"/>
</dbReference>
<dbReference type="EMBL" id="UINC01146275">
    <property type="protein sequence ID" value="SVD36906.1"/>
    <property type="molecule type" value="Genomic_DNA"/>
</dbReference>
<feature type="transmembrane region" description="Helical" evidence="6">
    <location>
        <begin position="136"/>
        <end position="155"/>
    </location>
</feature>
<dbReference type="GO" id="GO:0005886">
    <property type="term" value="C:plasma membrane"/>
    <property type="evidence" value="ECO:0007669"/>
    <property type="project" value="UniProtKB-SubCell"/>
</dbReference>
<evidence type="ECO:0000256" key="6">
    <source>
        <dbReference type="SAM" id="Phobius"/>
    </source>
</evidence>
<feature type="transmembrane region" description="Helical" evidence="6">
    <location>
        <begin position="34"/>
        <end position="53"/>
    </location>
</feature>
<keyword evidence="5 6" id="KW-0472">Membrane</keyword>
<feature type="transmembrane region" description="Helical" evidence="6">
    <location>
        <begin position="241"/>
        <end position="260"/>
    </location>
</feature>
<dbReference type="PANTHER" id="PTHR30482:SF5">
    <property type="entry name" value="ABC TRANSPORTER PERMEASE PROTEIN"/>
    <property type="match status" value="1"/>
</dbReference>
<dbReference type="InterPro" id="IPR043428">
    <property type="entry name" value="LivM-like"/>
</dbReference>
<evidence type="ECO:0008006" key="8">
    <source>
        <dbReference type="Google" id="ProtNLM"/>
    </source>
</evidence>
<keyword evidence="2" id="KW-1003">Cell membrane</keyword>
<feature type="transmembrane region" description="Helical" evidence="6">
    <location>
        <begin position="109"/>
        <end position="129"/>
    </location>
</feature>
<feature type="transmembrane region" description="Helical" evidence="6">
    <location>
        <begin position="84"/>
        <end position="103"/>
    </location>
</feature>
<feature type="transmembrane region" description="Helical" evidence="6">
    <location>
        <begin position="161"/>
        <end position="182"/>
    </location>
</feature>
<proteinExistence type="predicted"/>
<reference evidence="7" key="1">
    <citation type="submission" date="2018-05" db="EMBL/GenBank/DDBJ databases">
        <authorList>
            <person name="Lanie J.A."/>
            <person name="Ng W.-L."/>
            <person name="Kazmierczak K.M."/>
            <person name="Andrzejewski T.M."/>
            <person name="Davidsen T.M."/>
            <person name="Wayne K.J."/>
            <person name="Tettelin H."/>
            <person name="Glass J.I."/>
            <person name="Rusch D."/>
            <person name="Podicherti R."/>
            <person name="Tsui H.-C.T."/>
            <person name="Winkler M.E."/>
        </authorList>
    </citation>
    <scope>NUCLEOTIDE SEQUENCE</scope>
</reference>